<name>A0A139ZVY4_9CAUD</name>
<dbReference type="EMBL" id="KR131750">
    <property type="protein sequence ID" value="AKG94426.1"/>
    <property type="molecule type" value="Genomic_DNA"/>
</dbReference>
<dbReference type="Proteomes" id="UP000204463">
    <property type="component" value="Segment"/>
</dbReference>
<dbReference type="InterPro" id="IPR010572">
    <property type="entry name" value="Tail_dom"/>
</dbReference>
<protein>
    <submittedName>
        <fullName evidence="2">Putative minor tail protein</fullName>
    </submittedName>
</protein>
<evidence type="ECO:0000313" key="2">
    <source>
        <dbReference type="EMBL" id="AKG94426.1"/>
    </source>
</evidence>
<dbReference type="KEGG" id="vg:29123265"/>
<evidence type="ECO:0000259" key="1">
    <source>
        <dbReference type="Pfam" id="PF06605"/>
    </source>
</evidence>
<dbReference type="GeneID" id="29123265"/>
<sequence>MDFYITDRTFTLLEVISTTGSTDFKVITAEDVSTLETSSRRMTLDVSFTPKTTGRAKQSFKVGNYVLYTDLNGKQQWQTIMKATHNPLTQIRTLELESAGLDLLNETTTTYKADGAKDIAFYINYFTYDSGWDIGINEIKNLTRKLEWEGEATALERVLSVATQFDNAELEFRFDFVGNELHKRYIDIRKKRGTTKQHRLYVNKDINSIVVNEDIYELVNAIYARGGTPEGSDKAINLIGYNWTDPDGRFTLSKQDGIIRDTKNVKEWSRLNRVGNYFVQHKQYETTDKNTLINNVISHLKKYSEPMVSYDVDIANIPDMLVVGDTIELVDENEHLYLSSRVQELRFDYTTGICEATLSDFVRLESGIDERLRDIEIKINNKTEQMFNSVPQVFVQQEEPATPKENDIWWVQSEVEKKPDVIITDTEKNISRRTLSMLTDDVQPEIMITSYKVFKGGVWEEQTIDQSILNIETLNAVNMNGSIINGSKFINTWNNKEVITGGQIRRQGTTIIEGGAVLQDNDTYITQTGSVVEKLRSEETTKIQYGEVINTVTNYDVATGTTIERKSNGLLSANRVYLNELDYRTANTEINRQATLEPRGLNFTTVTKEGSNPAVISGTTDLSGGLIKVNGFSPNISMWGQGVNTSPASMGTLLKFGGLEALGFNTSVERLNGLVQRGSNGDAFMAMRDARIKFQGTVLLQGNGNPEHTDFAYSKMEIRDTYAQLADKSSNTQGGTMLYSAVGTFGSTASVGLQWVGTATAVIDVKAGQWFGVALETRPGRDTLFATRLVNVVLEEMQKS</sequence>
<dbReference type="Pfam" id="PF06605">
    <property type="entry name" value="Prophage_tail"/>
    <property type="match status" value="1"/>
</dbReference>
<evidence type="ECO:0000313" key="3">
    <source>
        <dbReference type="Proteomes" id="UP000204463"/>
    </source>
</evidence>
<gene>
    <name evidence="2" type="ORF">ZZ2_023</name>
</gene>
<feature type="domain" description="Tail spike" evidence="1">
    <location>
        <begin position="119"/>
        <end position="343"/>
    </location>
</feature>
<proteinExistence type="predicted"/>
<dbReference type="OrthoDB" id="1323at10239"/>
<reference evidence="3" key="1">
    <citation type="submission" date="2015-04" db="EMBL/GenBank/DDBJ databases">
        <authorList>
            <person name="Sun Y."/>
            <person name="Li J."/>
            <person name="Shi H."/>
            <person name="Su S."/>
            <person name="Zhang Z."/>
        </authorList>
    </citation>
    <scope>NUCLEOTIDE SEQUENCE [LARGE SCALE GENOMIC DNA]</scope>
</reference>
<dbReference type="RefSeq" id="YP_009303722.1">
    <property type="nucleotide sequence ID" value="NC_031260.1"/>
</dbReference>
<organism evidence="2 3">
    <name type="scientific">Enterococcus phage Ec-ZZ2</name>
    <dbReference type="NCBI Taxonomy" id="1647400"/>
    <lineage>
        <taxon>Viruses</taxon>
        <taxon>Duplodnaviria</taxon>
        <taxon>Heunggongvirae</taxon>
        <taxon>Uroviricota</taxon>
        <taxon>Caudoviricetes</taxon>
        <taxon>Efquatrovirus</taxon>
        <taxon>Efquatrovirus EcZZ2</taxon>
    </lineage>
</organism>
<keyword evidence="3" id="KW-1185">Reference proteome</keyword>
<accession>A0A139ZVY4</accession>